<name>A0A3G9G3U1_9CAUL</name>
<protein>
    <submittedName>
        <fullName evidence="2">Uncharacterized protein</fullName>
    </submittedName>
</protein>
<evidence type="ECO:0000256" key="1">
    <source>
        <dbReference type="SAM" id="MobiDB-lite"/>
    </source>
</evidence>
<dbReference type="EMBL" id="AP018827">
    <property type="protein sequence ID" value="BBF80411.1"/>
    <property type="molecule type" value="Genomic_DNA"/>
</dbReference>
<feature type="region of interest" description="Disordered" evidence="1">
    <location>
        <begin position="14"/>
        <end position="41"/>
    </location>
</feature>
<dbReference type="Proteomes" id="UP000278756">
    <property type="component" value="Chromosome 1"/>
</dbReference>
<organism evidence="2 3">
    <name type="scientific">Asticcacaulis excentricus</name>
    <dbReference type="NCBI Taxonomy" id="78587"/>
    <lineage>
        <taxon>Bacteria</taxon>
        <taxon>Pseudomonadati</taxon>
        <taxon>Pseudomonadota</taxon>
        <taxon>Alphaproteobacteria</taxon>
        <taxon>Caulobacterales</taxon>
        <taxon>Caulobacteraceae</taxon>
        <taxon>Asticcacaulis</taxon>
    </lineage>
</organism>
<proteinExistence type="predicted"/>
<reference evidence="3" key="2">
    <citation type="journal article" date="2017" name="Plant Physiol. Biochem.">
        <title>Differential oxidative and antioxidative response of duckweed Lemna minor toward plant growth promoting/inhibiting bacteria.</title>
        <authorList>
            <person name="Ishizawa H."/>
            <person name="Kuroda M."/>
            <person name="Morikawa M."/>
            <person name="Ike M."/>
        </authorList>
    </citation>
    <scope>NUCLEOTIDE SEQUENCE [LARGE SCALE GENOMIC DNA]</scope>
    <source>
        <strain evidence="3">M6</strain>
    </source>
</reference>
<evidence type="ECO:0000313" key="2">
    <source>
        <dbReference type="EMBL" id="BBF80411.1"/>
    </source>
</evidence>
<dbReference type="AlphaFoldDB" id="A0A3G9G3U1"/>
<gene>
    <name evidence="2" type="ORF">EM6_0995</name>
</gene>
<evidence type="ECO:0000313" key="3">
    <source>
        <dbReference type="Proteomes" id="UP000278756"/>
    </source>
</evidence>
<sequence length="66" mass="7523">MLTHRMVAERFPVRRRETSGPNLRRAKQDAHGTYHETNGSEFHPRLPLLLHSLNPMVSAVNPEPAP</sequence>
<reference evidence="3" key="1">
    <citation type="journal article" date="2017" name="Biotechnol. Biofuels">
        <title>Evaluation of environmental bacterial communities as a factor affecting the growth of duckweed Lemna minor.</title>
        <authorList>
            <person name="Ishizawa H."/>
            <person name="Kuroda M."/>
            <person name="Morikawa M."/>
            <person name="Ike M."/>
        </authorList>
    </citation>
    <scope>NUCLEOTIDE SEQUENCE [LARGE SCALE GENOMIC DNA]</scope>
    <source>
        <strain evidence="3">M6</strain>
    </source>
</reference>
<accession>A0A3G9G3U1</accession>